<proteinExistence type="predicted"/>
<name>A0A1V2UN21_ENTMU</name>
<reference evidence="1 3" key="1">
    <citation type="submission" date="2016-12" db="EMBL/GenBank/DDBJ databases">
        <authorList>
            <person name="Song W.-J."/>
            <person name="Kurnit D.M."/>
        </authorList>
    </citation>
    <scope>NUCLEOTIDE SEQUENCE [LARGE SCALE GENOMIC DNA]</scope>
    <source>
        <strain evidence="1 3">CGB1038-1_S1</strain>
    </source>
</reference>
<gene>
    <name evidence="1" type="ORF">BTN92_01890</name>
    <name evidence="2" type="ORF">C6N14_05895</name>
</gene>
<evidence type="ECO:0000313" key="2">
    <source>
        <dbReference type="EMBL" id="PTO35853.1"/>
    </source>
</evidence>
<sequence length="68" mass="7631">MAIYYFNKKTDARGNHEVHVISCTHCPEDALFIGVFSTCEEALHKASTTHTSKSFDGCRYCCKDCHNG</sequence>
<comment type="caution">
    <text evidence="1">The sequence shown here is derived from an EMBL/GenBank/DDBJ whole genome shotgun (WGS) entry which is preliminary data.</text>
</comment>
<accession>A0A1V2UN21</accession>
<evidence type="ECO:0000313" key="4">
    <source>
        <dbReference type="Proteomes" id="UP000244022"/>
    </source>
</evidence>
<dbReference type="EMBL" id="MSTR01000001">
    <property type="protein sequence ID" value="ONN44907.1"/>
    <property type="molecule type" value="Genomic_DNA"/>
</dbReference>
<protein>
    <submittedName>
        <fullName evidence="1">Uncharacterized protein</fullName>
    </submittedName>
</protein>
<dbReference type="EMBL" id="PYGR01000017">
    <property type="protein sequence ID" value="PTO35853.1"/>
    <property type="molecule type" value="Genomic_DNA"/>
</dbReference>
<evidence type="ECO:0000313" key="1">
    <source>
        <dbReference type="EMBL" id="ONN44907.1"/>
    </source>
</evidence>
<dbReference type="OrthoDB" id="47198at2"/>
<evidence type="ECO:0000313" key="3">
    <source>
        <dbReference type="Proteomes" id="UP000189299"/>
    </source>
</evidence>
<dbReference type="Proteomes" id="UP000244022">
    <property type="component" value="Unassembled WGS sequence"/>
</dbReference>
<dbReference type="AlphaFoldDB" id="A0A1V2UN21"/>
<dbReference type="Proteomes" id="UP000189299">
    <property type="component" value="Unassembled WGS sequence"/>
</dbReference>
<organism evidence="1 3">
    <name type="scientific">Enterococcus mundtii</name>
    <dbReference type="NCBI Taxonomy" id="53346"/>
    <lineage>
        <taxon>Bacteria</taxon>
        <taxon>Bacillati</taxon>
        <taxon>Bacillota</taxon>
        <taxon>Bacilli</taxon>
        <taxon>Lactobacillales</taxon>
        <taxon>Enterococcaceae</taxon>
        <taxon>Enterococcus</taxon>
    </lineage>
</organism>
<reference evidence="2 4" key="2">
    <citation type="submission" date="2018-03" db="EMBL/GenBank/DDBJ databases">
        <title>Draft genome sequences of four Enterococcus mundtii strains isolated from beef slaughterhouses in Kenya.</title>
        <authorList>
            <person name="Wambui J."/>
            <person name="Stevens M."/>
            <person name="Njage P."/>
            <person name="Stephan R."/>
            <person name="Tasara T."/>
        </authorList>
    </citation>
    <scope>NUCLEOTIDE SEQUENCE [LARGE SCALE GENOMIC DNA]</scope>
    <source>
        <strain evidence="2 4">H18-EM</strain>
    </source>
</reference>